<dbReference type="HOGENOM" id="CLU_2965956_0_0_1"/>
<accession>I7M6A1</accession>
<organism evidence="1 2">
    <name type="scientific">Tetrahymena thermophila (strain SB210)</name>
    <dbReference type="NCBI Taxonomy" id="312017"/>
    <lineage>
        <taxon>Eukaryota</taxon>
        <taxon>Sar</taxon>
        <taxon>Alveolata</taxon>
        <taxon>Ciliophora</taxon>
        <taxon>Intramacronucleata</taxon>
        <taxon>Oligohymenophorea</taxon>
        <taxon>Hymenostomatida</taxon>
        <taxon>Tetrahymenina</taxon>
        <taxon>Tetrahymenidae</taxon>
        <taxon>Tetrahymena</taxon>
    </lineage>
</organism>
<dbReference type="KEGG" id="tet:TTHERM_00600220"/>
<gene>
    <name evidence="1" type="ORF">TTHERM_00600220</name>
</gene>
<sequence>MQKKLSKNYNLKDGQYCNQIEQIKPMVQSEKGNLNWFISINISKEGKERELIENLILIQ</sequence>
<dbReference type="GeneID" id="7839203"/>
<evidence type="ECO:0000313" key="1">
    <source>
        <dbReference type="EMBL" id="EAR84830.1"/>
    </source>
</evidence>
<evidence type="ECO:0000313" key="2">
    <source>
        <dbReference type="Proteomes" id="UP000009168"/>
    </source>
</evidence>
<dbReference type="InParanoid" id="I7M6A1"/>
<dbReference type="RefSeq" id="XP_001032493.1">
    <property type="nucleotide sequence ID" value="XM_001032493.1"/>
</dbReference>
<name>I7M6A1_TETTS</name>
<protein>
    <submittedName>
        <fullName evidence="1">Uncharacterized protein</fullName>
    </submittedName>
</protein>
<dbReference type="Proteomes" id="UP000009168">
    <property type="component" value="Unassembled WGS sequence"/>
</dbReference>
<dbReference type="EMBL" id="GG662620">
    <property type="protein sequence ID" value="EAR84830.1"/>
    <property type="molecule type" value="Genomic_DNA"/>
</dbReference>
<proteinExistence type="predicted"/>
<reference evidence="2" key="1">
    <citation type="journal article" date="2006" name="PLoS Biol.">
        <title>Macronuclear genome sequence of the ciliate Tetrahymena thermophila, a model eukaryote.</title>
        <authorList>
            <person name="Eisen J.A."/>
            <person name="Coyne R.S."/>
            <person name="Wu M."/>
            <person name="Wu D."/>
            <person name="Thiagarajan M."/>
            <person name="Wortman J.R."/>
            <person name="Badger J.H."/>
            <person name="Ren Q."/>
            <person name="Amedeo P."/>
            <person name="Jones K.M."/>
            <person name="Tallon L.J."/>
            <person name="Delcher A.L."/>
            <person name="Salzberg S.L."/>
            <person name="Silva J.C."/>
            <person name="Haas B.J."/>
            <person name="Majoros W.H."/>
            <person name="Farzad M."/>
            <person name="Carlton J.M."/>
            <person name="Smith R.K. Jr."/>
            <person name="Garg J."/>
            <person name="Pearlman R.E."/>
            <person name="Karrer K.M."/>
            <person name="Sun L."/>
            <person name="Manning G."/>
            <person name="Elde N.C."/>
            <person name="Turkewitz A.P."/>
            <person name="Asai D.J."/>
            <person name="Wilkes D.E."/>
            <person name="Wang Y."/>
            <person name="Cai H."/>
            <person name="Collins K."/>
            <person name="Stewart B.A."/>
            <person name="Lee S.R."/>
            <person name="Wilamowska K."/>
            <person name="Weinberg Z."/>
            <person name="Ruzzo W.L."/>
            <person name="Wloga D."/>
            <person name="Gaertig J."/>
            <person name="Frankel J."/>
            <person name="Tsao C.-C."/>
            <person name="Gorovsky M.A."/>
            <person name="Keeling P.J."/>
            <person name="Waller R.F."/>
            <person name="Patron N.J."/>
            <person name="Cherry J.M."/>
            <person name="Stover N.A."/>
            <person name="Krieger C.J."/>
            <person name="del Toro C."/>
            <person name="Ryder H.F."/>
            <person name="Williamson S.C."/>
            <person name="Barbeau R.A."/>
            <person name="Hamilton E.P."/>
            <person name="Orias E."/>
        </authorList>
    </citation>
    <scope>NUCLEOTIDE SEQUENCE [LARGE SCALE GENOMIC DNA]</scope>
    <source>
        <strain evidence="2">SB210</strain>
    </source>
</reference>
<dbReference type="AlphaFoldDB" id="I7M6A1"/>
<keyword evidence="2" id="KW-1185">Reference proteome</keyword>